<dbReference type="InterPro" id="IPR006584">
    <property type="entry name" value="Cellulose-bd_IV"/>
</dbReference>
<dbReference type="SMART" id="SM00606">
    <property type="entry name" value="CBD_IV"/>
    <property type="match status" value="1"/>
</dbReference>
<protein>
    <recommendedName>
        <fullName evidence="7">Carbohydrate-binding protein</fullName>
    </recommendedName>
</protein>
<organism evidence="5 6">
    <name type="scientific">Marivirga lumbricoides</name>
    <dbReference type="NCBI Taxonomy" id="1046115"/>
    <lineage>
        <taxon>Bacteria</taxon>
        <taxon>Pseudomonadati</taxon>
        <taxon>Bacteroidota</taxon>
        <taxon>Cytophagia</taxon>
        <taxon>Cytophagales</taxon>
        <taxon>Marivirgaceae</taxon>
        <taxon>Marivirga</taxon>
    </lineage>
</organism>
<feature type="chain" id="PRO_5046732024" description="Carbohydrate-binding protein" evidence="2">
    <location>
        <begin position="25"/>
        <end position="797"/>
    </location>
</feature>
<dbReference type="Pfam" id="PF03422">
    <property type="entry name" value="CBM_6"/>
    <property type="match status" value="1"/>
</dbReference>
<reference evidence="6" key="1">
    <citation type="journal article" date="2019" name="Int. J. Syst. Evol. Microbiol.">
        <title>The Global Catalogue of Microorganisms (GCM) 10K type strain sequencing project: providing services to taxonomists for standard genome sequencing and annotation.</title>
        <authorList>
            <consortium name="The Broad Institute Genomics Platform"/>
            <consortium name="The Broad Institute Genome Sequencing Center for Infectious Disease"/>
            <person name="Wu L."/>
            <person name="Ma J."/>
        </authorList>
    </citation>
    <scope>NUCLEOTIDE SEQUENCE [LARGE SCALE GENOMIC DNA]</scope>
    <source>
        <strain evidence="6">CGMCC 1.10832</strain>
    </source>
</reference>
<evidence type="ECO:0000259" key="4">
    <source>
        <dbReference type="PROSITE" id="PS52006"/>
    </source>
</evidence>
<dbReference type="InterPro" id="IPR000421">
    <property type="entry name" value="FA58C"/>
</dbReference>
<dbReference type="NCBIfam" id="TIGR04183">
    <property type="entry name" value="Por_Secre_tail"/>
    <property type="match status" value="1"/>
</dbReference>
<evidence type="ECO:0000313" key="6">
    <source>
        <dbReference type="Proteomes" id="UP000636010"/>
    </source>
</evidence>
<dbReference type="Gene3D" id="2.60.120.260">
    <property type="entry name" value="Galactose-binding domain-like"/>
    <property type="match status" value="2"/>
</dbReference>
<dbReference type="CDD" id="cd09214">
    <property type="entry name" value="GH64-like"/>
    <property type="match status" value="1"/>
</dbReference>
<feature type="domain" description="CBM6" evidence="3">
    <location>
        <begin position="577"/>
        <end position="699"/>
    </location>
</feature>
<evidence type="ECO:0000313" key="5">
    <source>
        <dbReference type="EMBL" id="GGC47540.1"/>
    </source>
</evidence>
<sequence length="797" mass="86569">MYLKTYVKYFMVVSLSFISLGLSAQTSIPFIIENNSPYPDSELFVAIVGEDLTPQANHIWVDAANGNILPMSPSYNTVQGPVIGGNTGPGQNGLYADCFTRLSDIPNNTFTLPPIQGCRVFISYGEQLYFYFFGSSGAQKGYTSPSYTNPTDPNNGILYEIIELTNDEIGFFGNTTRVDSYQYSIGMELFGNDGYYKKVGEIATPAEITSAFQASVPLEFQGCYDPATGEITAPAKTEAFADGSIGTMPNPGPYVNYMKPYVDAVWNKYANEDLVFDAGDAGIWRGRVQGEQLVMTSTSTAFEGRQAIIVRRPTTQEVFEGKGVLDNIVQDKTTDLLVQAQICAALNRHVIDVTTPNVGLQDWSNSAEYYQQSPCNHYAKFWHQQGISVDQLAYGFAYDDVFEYSSSVHTPNPNRVVVSFGPYTDGGGNDNDEDITGMGGNLSVQFTDSPAGEGFANLIDNDAATKYLTFNSSAWVQFQANNDYSLSSYSITSANDAPQRDPLNWNLQGSNDGVNWTALDVRSGVDFPSRQQKQTFQVAANSAFTYFRFNLTNNSGSILQLAEIELFGEGSSSGFSQTIQAENYSSMSGVQLENGAGAEAGQNVGYIDTNDWMAFNSINIPNSGNYTVSYRVASEGSGGELSLDVNGGANVLGYRTVPGTGGWYNWTTVSHTVYIEAGTYNFGIFAQTGGWNLDSWTISSASGASAQSAATAFNSENSMLEITEIGLSPNPAKSQLQIDFTAEHANLTLLNAHGRLMESTSNVSSGSLLSISHLKKGLYFLQVEIDGKVTVKRFIKE</sequence>
<dbReference type="Gene3D" id="2.60.110.10">
    <property type="entry name" value="Thaumatin"/>
    <property type="match status" value="1"/>
</dbReference>
<dbReference type="Proteomes" id="UP000636010">
    <property type="component" value="Unassembled WGS sequence"/>
</dbReference>
<dbReference type="Gene3D" id="3.30.920.50">
    <property type="entry name" value="Beta-1,3-glucanase, C-terminal domain"/>
    <property type="match status" value="1"/>
</dbReference>
<dbReference type="CDD" id="cd04080">
    <property type="entry name" value="CBM6_cellulase-like"/>
    <property type="match status" value="1"/>
</dbReference>
<dbReference type="EMBL" id="BMEC01000013">
    <property type="protein sequence ID" value="GGC47540.1"/>
    <property type="molecule type" value="Genomic_DNA"/>
</dbReference>
<keyword evidence="6" id="KW-1185">Reference proteome</keyword>
<dbReference type="SUPFAM" id="SSF49785">
    <property type="entry name" value="Galactose-binding domain-like"/>
    <property type="match status" value="2"/>
</dbReference>
<dbReference type="InterPro" id="IPR008979">
    <property type="entry name" value="Galactose-bd-like_sf"/>
</dbReference>
<name>A0ABQ1MV52_9BACT</name>
<proteinExistence type="predicted"/>
<feature type="signal peptide" evidence="2">
    <location>
        <begin position="1"/>
        <end position="24"/>
    </location>
</feature>
<dbReference type="PROSITE" id="PS52006">
    <property type="entry name" value="GH64"/>
    <property type="match status" value="1"/>
</dbReference>
<dbReference type="Pfam" id="PF16483">
    <property type="entry name" value="Glyco_hydro_64"/>
    <property type="match status" value="1"/>
</dbReference>
<dbReference type="InterPro" id="IPR005084">
    <property type="entry name" value="CBM6"/>
</dbReference>
<dbReference type="PANTHER" id="PTHR38165">
    <property type="match status" value="1"/>
</dbReference>
<dbReference type="PROSITE" id="PS51175">
    <property type="entry name" value="CBM6"/>
    <property type="match status" value="1"/>
</dbReference>
<dbReference type="InterPro" id="IPR042517">
    <property type="entry name" value="Glyco_hydro_64_N_2"/>
</dbReference>
<dbReference type="Pfam" id="PF00754">
    <property type="entry name" value="F5_F8_type_C"/>
    <property type="match status" value="1"/>
</dbReference>
<dbReference type="Pfam" id="PF18962">
    <property type="entry name" value="Por_Secre_tail"/>
    <property type="match status" value="1"/>
</dbReference>
<dbReference type="PANTHER" id="PTHR38165:SF1">
    <property type="entry name" value="GLUCANASE B"/>
    <property type="match status" value="1"/>
</dbReference>
<comment type="caution">
    <text evidence="5">The sequence shown here is derived from an EMBL/GenBank/DDBJ whole genome shotgun (WGS) entry which is preliminary data.</text>
</comment>
<dbReference type="InterPro" id="IPR037398">
    <property type="entry name" value="Glyco_hydro_64_fam"/>
</dbReference>
<dbReference type="InterPro" id="IPR032477">
    <property type="entry name" value="Glyco_hydro_64"/>
</dbReference>
<gene>
    <name evidence="5" type="ORF">GCM10011506_36400</name>
</gene>
<evidence type="ECO:0000256" key="2">
    <source>
        <dbReference type="SAM" id="SignalP"/>
    </source>
</evidence>
<evidence type="ECO:0000256" key="1">
    <source>
        <dbReference type="ARBA" id="ARBA00022729"/>
    </source>
</evidence>
<dbReference type="InterPro" id="IPR037176">
    <property type="entry name" value="Osmotin/thaumatin-like_sf"/>
</dbReference>
<keyword evidence="1 2" id="KW-0732">Signal</keyword>
<feature type="domain" description="GH64" evidence="4">
    <location>
        <begin position="23"/>
        <end position="422"/>
    </location>
</feature>
<dbReference type="InterPro" id="IPR026444">
    <property type="entry name" value="Secre_tail"/>
</dbReference>
<evidence type="ECO:0000259" key="3">
    <source>
        <dbReference type="PROSITE" id="PS51175"/>
    </source>
</evidence>
<accession>A0ABQ1MV52</accession>
<evidence type="ECO:0008006" key="7">
    <source>
        <dbReference type="Google" id="ProtNLM"/>
    </source>
</evidence>